<protein>
    <submittedName>
        <fullName evidence="1">Unannotated protein</fullName>
    </submittedName>
</protein>
<accession>A0A6J6NYY0</accession>
<name>A0A6J6NYY0_9ZZZZ</name>
<reference evidence="1" key="1">
    <citation type="submission" date="2020-05" db="EMBL/GenBank/DDBJ databases">
        <authorList>
            <person name="Chiriac C."/>
            <person name="Salcher M."/>
            <person name="Ghai R."/>
            <person name="Kavagutti S V."/>
        </authorList>
    </citation>
    <scope>NUCLEOTIDE SEQUENCE</scope>
</reference>
<proteinExistence type="predicted"/>
<organism evidence="1">
    <name type="scientific">freshwater metagenome</name>
    <dbReference type="NCBI Taxonomy" id="449393"/>
    <lineage>
        <taxon>unclassified sequences</taxon>
        <taxon>metagenomes</taxon>
        <taxon>ecological metagenomes</taxon>
    </lineage>
</organism>
<gene>
    <name evidence="1" type="ORF">UFOPK2366_00815</name>
</gene>
<dbReference type="EMBL" id="CAEZXM010000132">
    <property type="protein sequence ID" value="CAB4692071.1"/>
    <property type="molecule type" value="Genomic_DNA"/>
</dbReference>
<evidence type="ECO:0000313" key="1">
    <source>
        <dbReference type="EMBL" id="CAB4692071.1"/>
    </source>
</evidence>
<dbReference type="AlphaFoldDB" id="A0A6J6NYY0"/>
<sequence>MNWFRRIVLAVVTIFVAVTLPSPTAALAHVYDAPAVASADVHELGAVRATQPQLLDQRKGSVSPLPSAQGTSTTPVGSFIATEAAGVLDEAASGQGTVLGRFRGGTEEYLGKPGFNVFDLPSKGTGRWYWSRNEAFIDDAIAAGDEIRLVTNPYEPIYSGGNTFQREIRYLKDLGYTFQESGDHWVAVPGR</sequence>